<dbReference type="RefSeq" id="WP_146683560.1">
    <property type="nucleotide sequence ID" value="NZ_CP019646.1"/>
</dbReference>
<accession>A0A1Q2MGE3</accession>
<dbReference type="Proteomes" id="UP000188181">
    <property type="component" value="Chromosome"/>
</dbReference>
<organism evidence="1 2">
    <name type="scientific">Limihaloglobus sulfuriphilus</name>
    <dbReference type="NCBI Taxonomy" id="1851148"/>
    <lineage>
        <taxon>Bacteria</taxon>
        <taxon>Pseudomonadati</taxon>
        <taxon>Planctomycetota</taxon>
        <taxon>Phycisphaerae</taxon>
        <taxon>Sedimentisphaerales</taxon>
        <taxon>Sedimentisphaeraceae</taxon>
        <taxon>Limihaloglobus</taxon>
    </lineage>
</organism>
<name>A0A1Q2MGE3_9BACT</name>
<dbReference type="EMBL" id="CP019646">
    <property type="protein sequence ID" value="AQQ71377.1"/>
    <property type="molecule type" value="Genomic_DNA"/>
</dbReference>
<gene>
    <name evidence="1" type="ORF">SMSP2_01750</name>
</gene>
<dbReference type="STRING" id="1851148.SMSP2_01750"/>
<evidence type="ECO:0000313" key="2">
    <source>
        <dbReference type="Proteomes" id="UP000188181"/>
    </source>
</evidence>
<proteinExistence type="predicted"/>
<dbReference type="AlphaFoldDB" id="A0A1Q2MGE3"/>
<reference evidence="2" key="1">
    <citation type="submission" date="2017-02" db="EMBL/GenBank/DDBJ databases">
        <title>Comparative genomics and description of representatives of a novel lineage of planctomycetes thriving in anoxic sediments.</title>
        <authorList>
            <person name="Spring S."/>
            <person name="Bunk B."/>
            <person name="Sproer C."/>
        </authorList>
    </citation>
    <scope>NUCLEOTIDE SEQUENCE [LARGE SCALE GENOMIC DNA]</scope>
    <source>
        <strain evidence="2">SM-Chi-D1</strain>
    </source>
</reference>
<protein>
    <submittedName>
        <fullName evidence="1">Uncharacterized protein</fullName>
    </submittedName>
</protein>
<keyword evidence="2" id="KW-1185">Reference proteome</keyword>
<sequence>MSATTISERTRIAGECFKRAVRKELDKKAKLGQYVIINRDGRPCRVTAEEALKTADGKKN</sequence>
<dbReference type="KEGG" id="pbas:SMSP2_01750"/>
<dbReference type="OrthoDB" id="598431at2"/>
<evidence type="ECO:0000313" key="1">
    <source>
        <dbReference type="EMBL" id="AQQ71377.1"/>
    </source>
</evidence>